<dbReference type="PROSITE" id="PS51232">
    <property type="entry name" value="GBD_FH3"/>
    <property type="match status" value="1"/>
</dbReference>
<keyword evidence="7" id="KW-1185">Reference proteome</keyword>
<evidence type="ECO:0000256" key="1">
    <source>
        <dbReference type="SAM" id="Coils"/>
    </source>
</evidence>
<dbReference type="EMBL" id="JBEVYD010000005">
    <property type="protein sequence ID" value="KAL3232544.1"/>
    <property type="molecule type" value="Genomic_DNA"/>
</dbReference>
<evidence type="ECO:0000256" key="2">
    <source>
        <dbReference type="SAM" id="MobiDB-lite"/>
    </source>
</evidence>
<dbReference type="InterPro" id="IPR011989">
    <property type="entry name" value="ARM-like"/>
</dbReference>
<dbReference type="PROSITE" id="PS51231">
    <property type="entry name" value="DAD"/>
    <property type="match status" value="1"/>
</dbReference>
<dbReference type="InterPro" id="IPR042201">
    <property type="entry name" value="FH2_Formin_sf"/>
</dbReference>
<evidence type="ECO:0000259" key="4">
    <source>
        <dbReference type="PROSITE" id="PS51232"/>
    </source>
</evidence>
<feature type="compositionally biased region" description="Basic and acidic residues" evidence="2">
    <location>
        <begin position="825"/>
        <end position="836"/>
    </location>
</feature>
<feature type="compositionally biased region" description="Pro residues" evidence="2">
    <location>
        <begin position="839"/>
        <end position="848"/>
    </location>
</feature>
<evidence type="ECO:0000313" key="7">
    <source>
        <dbReference type="Proteomes" id="UP001623330"/>
    </source>
</evidence>
<name>A0ABR4NUZ3_9SACH</name>
<feature type="domain" description="DAD" evidence="3">
    <location>
        <begin position="1280"/>
        <end position="1308"/>
    </location>
</feature>
<keyword evidence="1" id="KW-0175">Coiled coil</keyword>
<feature type="region of interest" description="Disordered" evidence="2">
    <location>
        <begin position="746"/>
        <end position="853"/>
    </location>
</feature>
<dbReference type="Pfam" id="PF02181">
    <property type="entry name" value="FH2"/>
    <property type="match status" value="1"/>
</dbReference>
<gene>
    <name evidence="6" type="ORF">RNJ44_04460</name>
</gene>
<dbReference type="Gene3D" id="1.25.10.10">
    <property type="entry name" value="Leucine-rich Repeat Variant"/>
    <property type="match status" value="1"/>
</dbReference>
<evidence type="ECO:0000259" key="5">
    <source>
        <dbReference type="PROSITE" id="PS51444"/>
    </source>
</evidence>
<dbReference type="SMART" id="SM00498">
    <property type="entry name" value="FH2"/>
    <property type="match status" value="1"/>
</dbReference>
<organism evidence="6 7">
    <name type="scientific">Nakaseomyces bracarensis</name>
    <dbReference type="NCBI Taxonomy" id="273131"/>
    <lineage>
        <taxon>Eukaryota</taxon>
        <taxon>Fungi</taxon>
        <taxon>Dikarya</taxon>
        <taxon>Ascomycota</taxon>
        <taxon>Saccharomycotina</taxon>
        <taxon>Saccharomycetes</taxon>
        <taxon>Saccharomycetales</taxon>
        <taxon>Saccharomycetaceae</taxon>
        <taxon>Nakaseomyces</taxon>
    </lineage>
</organism>
<dbReference type="InterPro" id="IPR014768">
    <property type="entry name" value="GBD/FH3_dom"/>
</dbReference>
<dbReference type="Gene3D" id="6.10.30.50">
    <property type="match status" value="1"/>
</dbReference>
<dbReference type="PANTHER" id="PTHR47102:SF1">
    <property type="entry name" value="BNI1-RELATED PROTEIN 1"/>
    <property type="match status" value="1"/>
</dbReference>
<feature type="domain" description="GBD/FH3" evidence="4">
    <location>
        <begin position="23"/>
        <end position="428"/>
    </location>
</feature>
<dbReference type="InterPro" id="IPR010473">
    <property type="entry name" value="GTPase-bd"/>
</dbReference>
<reference evidence="6 7" key="1">
    <citation type="submission" date="2024-05" db="EMBL/GenBank/DDBJ databases">
        <title>Long read based assembly of the Candida bracarensis genome reveals expanded adhesin content.</title>
        <authorList>
            <person name="Marcet-Houben M."/>
            <person name="Ksiezopolska E."/>
            <person name="Gabaldon T."/>
        </authorList>
    </citation>
    <scope>NUCLEOTIDE SEQUENCE [LARGE SCALE GENOMIC DNA]</scope>
    <source>
        <strain evidence="6 7">CBM6</strain>
    </source>
</reference>
<dbReference type="PANTHER" id="PTHR47102">
    <property type="entry name" value="PROTEIN BNI1"/>
    <property type="match status" value="1"/>
</dbReference>
<feature type="domain" description="FH2" evidence="5">
    <location>
        <begin position="854"/>
        <end position="1267"/>
    </location>
</feature>
<feature type="compositionally biased region" description="Polar residues" evidence="2">
    <location>
        <begin position="771"/>
        <end position="798"/>
    </location>
</feature>
<dbReference type="InterPro" id="IPR051661">
    <property type="entry name" value="Actin_filament_regulator"/>
</dbReference>
<dbReference type="InterPro" id="IPR014767">
    <property type="entry name" value="DAD_dom"/>
</dbReference>
<dbReference type="SUPFAM" id="SSF48371">
    <property type="entry name" value="ARM repeat"/>
    <property type="match status" value="1"/>
</dbReference>
<sequence length="1335" mass="153315">MDVVQRGLAIVGTGLNEKMDARSVPEDSDAVDRLFEAVVSEGGYFWGDRMLETLRQGPVARRWEFICKIHNFERKNVSESRLKDGVASDGDGEVQDIIARLDQLGEILLSDEVDDDIEGTVMLKTMYTLEKMLRQGRVREIFVAYDYVITIIEDTIPVVLELEQLNDLNSKFFYIHLRCLKSLMNSDEGRLVVLKDSPIITYLADIVVNNIANNEHFQLNFLKNQCQSLEILLLLSYLDMGRGYKVVFEALDIHLERWISTTLRNSESLQSFNSEVSLINPIKILQEYFSLFLFLVNSIIEGYQSYESKSIIIQRFESISDFSKLLALMEDLRDTSILDNIKRFRDTKFEILTKNSFTPSFLEGVSYSDTLRNLILQTKNTALESQFGQLIELIFQHIHTKTLNDSIKFLKLIALLIPYLEKLFQLDEETLRNPDEFFQETISSLVDNLQSEDITRRAMQEIENLEENISKLNSHIAELEGETNLDKRELFAKLKHTERLLEERTNEKDDSMRLIENLRNQLRQKQKDLDQIVVHNRIASNGNRNFSTGKVFENINLNKLPKRSLSNTSYKALYKSKGFRSLVSVINTDSTDQSNDENNGDHNQFGYSHHLKRSYEPTVRGPGGYGSLNSQSNVYKFGDDDMNSDSIDGEVATNGHNFIGRNTMEGKRGTLVKNTSAKKPGTVTGAREHSEITHMDHLPHSFVENTESYNRQNGSNDEFGFGLPPNTILSNNLNGSMDSIVSGDSELMEREPNRNTKNIPDVPPPPMPSFLKNNFNSEVEQTSSDYTNKTLESSSTASIPKPPPPPPPPPPPLPDNLNKDNQSPLKKEEEPEEKVFPDGIPPPPPPLPSNLVGISNSVKSSVRLKQIHWDKVEDVGGTIWEDNLENVVDDLQRGGIFKQIEDYFKVIEPIKRPKLNNEGNNKPSKISFLSRDLAQQFGINLHMYSQLSIDDFVKKVLNCDNDLIQNVSILGFFNKEELIHVPISLERKLAPYGNNFSSDDSPEKDPTELERADQIYTALCYNLRSYWAERSQCLLTLTTYEKDYFDLMYKLEKIDEAIQRLFNSSRLKNLLVLIKEIGNYMNKGTVTGIKLSSLAKFSFVKSSTEKNISFLHFVERIIREKFPDVYSFTDDIAKVEDLGKVTLEHVELECEEFSEKIKTVVYTLTKGKLSDPKKLHPDDQVYTKLRYKVNRANAKSELLTNQYKLTKRTLERLMKYYGEDPMNKDSKNSFFGYFVEFSMMFKKCAKENIEREEMNRLYEQRKTMLEQRNKKNAEEVDYEDESNAVDDLLAKLRDAEKQKPAPLRRRRSTKMISGSKNEKPLLERTQAMLSDIQNI</sequence>
<feature type="compositionally biased region" description="Pro residues" evidence="2">
    <location>
        <begin position="800"/>
        <end position="814"/>
    </location>
</feature>
<protein>
    <submittedName>
        <fullName evidence="6">BNI1-related protein 1</fullName>
    </submittedName>
</protein>
<evidence type="ECO:0000259" key="3">
    <source>
        <dbReference type="PROSITE" id="PS51231"/>
    </source>
</evidence>
<feature type="coiled-coil region" evidence="1">
    <location>
        <begin position="448"/>
        <end position="535"/>
    </location>
</feature>
<dbReference type="Gene3D" id="1.20.58.2220">
    <property type="entry name" value="Formin, FH2 domain"/>
    <property type="match status" value="1"/>
</dbReference>
<proteinExistence type="predicted"/>
<feature type="coiled-coil region" evidence="1">
    <location>
        <begin position="1254"/>
        <end position="1298"/>
    </location>
</feature>
<evidence type="ECO:0000313" key="6">
    <source>
        <dbReference type="EMBL" id="KAL3232544.1"/>
    </source>
</evidence>
<comment type="caution">
    <text evidence="6">The sequence shown here is derived from an EMBL/GenBank/DDBJ whole genome shotgun (WGS) entry which is preliminary data.</text>
</comment>
<dbReference type="InterPro" id="IPR016024">
    <property type="entry name" value="ARM-type_fold"/>
</dbReference>
<dbReference type="SUPFAM" id="SSF101447">
    <property type="entry name" value="Formin homology 2 domain (FH2 domain)"/>
    <property type="match status" value="1"/>
</dbReference>
<dbReference type="Proteomes" id="UP001623330">
    <property type="component" value="Unassembled WGS sequence"/>
</dbReference>
<dbReference type="SMART" id="SM01140">
    <property type="entry name" value="Drf_GBD"/>
    <property type="match status" value="1"/>
</dbReference>
<dbReference type="PROSITE" id="PS51444">
    <property type="entry name" value="FH2"/>
    <property type="match status" value="1"/>
</dbReference>
<dbReference type="InterPro" id="IPR015425">
    <property type="entry name" value="FH2_Formin"/>
</dbReference>
<accession>A0ABR4NUZ3</accession>